<sequence>MRTNDLILGQRCKRLIRQVTGSNSIRTIDELVQQFSERNGRSITLIPVQTPAATPCGLWISTQHEDRIYYEERTSPLHRHQIIGHELGHLAFNHQSNNQSAIDLHAAQLLMPNLDPELIRQMFGRTYFDAPQEREAEAFAAVAIKMIARNSNTPRNKDCATERFTQAVEGGF</sequence>
<name>A0A7W9YIQ9_9ACTN</name>
<organism evidence="1 2">
    <name type="scientific">Nocardiopsis mwathae</name>
    <dbReference type="NCBI Taxonomy" id="1472723"/>
    <lineage>
        <taxon>Bacteria</taxon>
        <taxon>Bacillati</taxon>
        <taxon>Actinomycetota</taxon>
        <taxon>Actinomycetes</taxon>
        <taxon>Streptosporangiales</taxon>
        <taxon>Nocardiopsidaceae</taxon>
        <taxon>Nocardiopsis</taxon>
    </lineage>
</organism>
<evidence type="ECO:0000313" key="1">
    <source>
        <dbReference type="EMBL" id="MBB6172261.1"/>
    </source>
</evidence>
<reference evidence="1 2" key="1">
    <citation type="submission" date="2020-08" db="EMBL/GenBank/DDBJ databases">
        <title>Sequencing the genomes of 1000 actinobacteria strains.</title>
        <authorList>
            <person name="Klenk H.-P."/>
        </authorList>
    </citation>
    <scope>NUCLEOTIDE SEQUENCE [LARGE SCALE GENOMIC DNA]</scope>
    <source>
        <strain evidence="1 2">DSM 46659</strain>
    </source>
</reference>
<keyword evidence="2" id="KW-1185">Reference proteome</keyword>
<dbReference type="EMBL" id="JACHDS010000001">
    <property type="protein sequence ID" value="MBB6172261.1"/>
    <property type="molecule type" value="Genomic_DNA"/>
</dbReference>
<evidence type="ECO:0000313" key="2">
    <source>
        <dbReference type="Proteomes" id="UP000546642"/>
    </source>
</evidence>
<dbReference type="AlphaFoldDB" id="A0A7W9YIQ9"/>
<proteinExistence type="predicted"/>
<comment type="caution">
    <text evidence="1">The sequence shown here is derived from an EMBL/GenBank/DDBJ whole genome shotgun (WGS) entry which is preliminary data.</text>
</comment>
<dbReference type="Proteomes" id="UP000546642">
    <property type="component" value="Unassembled WGS sequence"/>
</dbReference>
<protein>
    <submittedName>
        <fullName evidence="1">Zn-dependent peptidase ImmA (M78 family)</fullName>
    </submittedName>
</protein>
<accession>A0A7W9YIQ9</accession>
<dbReference type="RefSeq" id="WP_184075588.1">
    <property type="nucleotide sequence ID" value="NZ_JACHDS010000001.1"/>
</dbReference>
<gene>
    <name evidence="1" type="ORF">HNR23_002321</name>
</gene>